<dbReference type="InterPro" id="IPR008928">
    <property type="entry name" value="6-hairpin_glycosidase_sf"/>
</dbReference>
<dbReference type="eggNOG" id="COG1331">
    <property type="taxonomic scope" value="Bacteria"/>
</dbReference>
<dbReference type="STRING" id="710696.Intca_2231"/>
<dbReference type="SUPFAM" id="SSF48208">
    <property type="entry name" value="Six-hairpin glycosidases"/>
    <property type="match status" value="1"/>
</dbReference>
<dbReference type="InterPro" id="IPR036249">
    <property type="entry name" value="Thioredoxin-like_sf"/>
</dbReference>
<organism evidence="2 3">
    <name type="scientific">Intrasporangium calvum (strain ATCC 23552 / DSM 43043 / JCM 3097 / NBRC 12989 / NCIMB 10167 / NRRL B-3866 / 7 KIP)</name>
    <dbReference type="NCBI Taxonomy" id="710696"/>
    <lineage>
        <taxon>Bacteria</taxon>
        <taxon>Bacillati</taxon>
        <taxon>Actinomycetota</taxon>
        <taxon>Actinomycetes</taxon>
        <taxon>Micrococcales</taxon>
        <taxon>Intrasporangiaceae</taxon>
        <taxon>Intrasporangium</taxon>
    </lineage>
</organism>
<proteinExistence type="predicted"/>
<protein>
    <recommendedName>
        <fullName evidence="1">Spermatogenesis-associated protein 20-like TRX domain-containing protein</fullName>
    </recommendedName>
</protein>
<keyword evidence="3" id="KW-1185">Reference proteome</keyword>
<dbReference type="Proteomes" id="UP000008914">
    <property type="component" value="Chromosome"/>
</dbReference>
<dbReference type="CDD" id="cd02955">
    <property type="entry name" value="SSP411"/>
    <property type="match status" value="1"/>
</dbReference>
<dbReference type="Gene3D" id="3.40.30.10">
    <property type="entry name" value="Glutaredoxin"/>
    <property type="match status" value="1"/>
</dbReference>
<evidence type="ECO:0000313" key="3">
    <source>
        <dbReference type="Proteomes" id="UP000008914"/>
    </source>
</evidence>
<dbReference type="InterPro" id="IPR012341">
    <property type="entry name" value="6hp_glycosidase-like_sf"/>
</dbReference>
<dbReference type="Gene3D" id="1.50.10.10">
    <property type="match status" value="1"/>
</dbReference>
<gene>
    <name evidence="2" type="ordered locus">Intca_2231</name>
</gene>
<dbReference type="SUPFAM" id="SSF52833">
    <property type="entry name" value="Thioredoxin-like"/>
    <property type="match status" value="1"/>
</dbReference>
<dbReference type="InterPro" id="IPR024705">
    <property type="entry name" value="Ssp411"/>
</dbReference>
<dbReference type="PIRSF" id="PIRSF006402">
    <property type="entry name" value="UCP006402_thioredoxin"/>
    <property type="match status" value="1"/>
</dbReference>
<reference evidence="2 3" key="1">
    <citation type="journal article" date="2010" name="Stand. Genomic Sci.">
        <title>Complete genome sequence of Intrasporangium calvum type strain (7 KIP).</title>
        <authorList>
            <person name="Del Rio T.G."/>
            <person name="Chertkov O."/>
            <person name="Yasawong M."/>
            <person name="Lucas S."/>
            <person name="Deshpande S."/>
            <person name="Cheng J.F."/>
            <person name="Detter C."/>
            <person name="Tapia R."/>
            <person name="Han C."/>
            <person name="Goodwin L."/>
            <person name="Pitluck S."/>
            <person name="Liolios K."/>
            <person name="Ivanova N."/>
            <person name="Mavromatis K."/>
            <person name="Pati A."/>
            <person name="Chen A."/>
            <person name="Palaniappan K."/>
            <person name="Land M."/>
            <person name="Hauser L."/>
            <person name="Chang Y.J."/>
            <person name="Jeffries C.D."/>
            <person name="Rohde M."/>
            <person name="Pukall R."/>
            <person name="Sikorski J."/>
            <person name="Goker M."/>
            <person name="Woyke T."/>
            <person name="Bristow J."/>
            <person name="Eisen J.A."/>
            <person name="Markowitz V."/>
            <person name="Hugenholtz P."/>
            <person name="Kyrpides N.C."/>
            <person name="Klenk H.P."/>
            <person name="Lapidus A."/>
        </authorList>
    </citation>
    <scope>NUCLEOTIDE SEQUENCE [LARGE SCALE GENOMIC DNA]</scope>
    <source>
        <strain evidence="3">ATCC 23552 / DSM 43043 / JCM 3097 / NBRC 12989 / 7 KIP</strain>
    </source>
</reference>
<dbReference type="Pfam" id="PF03190">
    <property type="entry name" value="Thioredox_DsbH"/>
    <property type="match status" value="1"/>
</dbReference>
<sequence length="661" mass="70585">MSNRLAAATSPYLLQHRDNPVDWQEWGESAFAEARERNVPVLLSVGYAACHWCHVMAHESFEDEAVAQALNERFVSVKVDREERPDIDAVYMAAVTATTGHGGWPMTCFLTPEGEPFFCGTYFPRDHFLQLVAAVDEAWRTREEEVRASGLHITSALREGLASPEPYAAGLADLDRAVTLLSGQFDSGAGGFGGAPKFPPSMVLEFLLRHHGRTGDDVSLAMADRTLEAMARSGMYDQVGGGFARYSVDAKWVVPHFEKMLYDNALLLRVYAHWWRLGQNPLAEKVARETAEFLLTELRTTDGGFASSLDADTQGVEGLTYVWTPAQLAEVLGEADGARAADLFSVSEHGTFEHGTSTLQLLTDPDDREWFRDVRTRLAQARAKRPQPGRDDKVVTSWNGLAITALAEAGAIFEEPAWVAAAVASANLVLDLHVVDGGLRRASRDGRAGAAAGVADDYGNVAEGLLSLHQATGEARWLTVAGHLLRQARDRFGAEDGGFHDTAADAEQLFLRPRSGADNAEPSGQSAIAVALVTLGALTGDPEAIEAGRRGIDAGMGLARREPRFGGWTLAGAEALAAGPLQVAVVGSGPQAQALARTTHLATSPGLVMVHGAPDSPGIPLLEGRPLVGGNPAAYVCRGFVCDRPVTTPGELSAALSARTP</sequence>
<dbReference type="RefSeq" id="WP_013493055.1">
    <property type="nucleotide sequence ID" value="NC_014830.1"/>
</dbReference>
<dbReference type="GO" id="GO:0005975">
    <property type="term" value="P:carbohydrate metabolic process"/>
    <property type="evidence" value="ECO:0007669"/>
    <property type="project" value="InterPro"/>
</dbReference>
<dbReference type="HOGENOM" id="CLU_014051_4_2_11"/>
<dbReference type="OrthoDB" id="9762614at2"/>
<dbReference type="InterPro" id="IPR004879">
    <property type="entry name" value="Ssp411-like_TRX"/>
</dbReference>
<dbReference type="PANTHER" id="PTHR42899">
    <property type="entry name" value="SPERMATOGENESIS-ASSOCIATED PROTEIN 20"/>
    <property type="match status" value="1"/>
</dbReference>
<dbReference type="PANTHER" id="PTHR42899:SF1">
    <property type="entry name" value="SPERMATOGENESIS-ASSOCIATED PROTEIN 20"/>
    <property type="match status" value="1"/>
</dbReference>
<dbReference type="AlphaFoldDB" id="E6SE92"/>
<evidence type="ECO:0000313" key="2">
    <source>
        <dbReference type="EMBL" id="ADU48740.1"/>
    </source>
</evidence>
<accession>E6SE92</accession>
<evidence type="ECO:0000259" key="1">
    <source>
        <dbReference type="Pfam" id="PF03190"/>
    </source>
</evidence>
<name>E6SE92_INTC7</name>
<dbReference type="KEGG" id="ica:Intca_2231"/>
<feature type="domain" description="Spermatogenesis-associated protein 20-like TRX" evidence="1">
    <location>
        <begin position="3"/>
        <end position="157"/>
    </location>
</feature>
<dbReference type="EMBL" id="CP002343">
    <property type="protein sequence ID" value="ADU48740.1"/>
    <property type="molecule type" value="Genomic_DNA"/>
</dbReference>